<dbReference type="EMBL" id="BAABDK010000016">
    <property type="protein sequence ID" value="GAA4035404.1"/>
    <property type="molecule type" value="Genomic_DNA"/>
</dbReference>
<dbReference type="InterPro" id="IPR038063">
    <property type="entry name" value="Transpep_catalytic_dom"/>
</dbReference>
<dbReference type="PANTHER" id="PTHR41533:SF2">
    <property type="entry name" value="BLR7131 PROTEIN"/>
    <property type="match status" value="1"/>
</dbReference>
<evidence type="ECO:0000256" key="2">
    <source>
        <dbReference type="ARBA" id="ARBA00005992"/>
    </source>
</evidence>
<evidence type="ECO:0000256" key="6">
    <source>
        <dbReference type="ARBA" id="ARBA00023316"/>
    </source>
</evidence>
<feature type="active site" description="Nucleophile" evidence="7">
    <location>
        <position position="361"/>
    </location>
</feature>
<evidence type="ECO:0000256" key="5">
    <source>
        <dbReference type="ARBA" id="ARBA00022984"/>
    </source>
</evidence>
<comment type="similarity">
    <text evidence="2">Belongs to the YkuD family.</text>
</comment>
<dbReference type="InterPro" id="IPR045380">
    <property type="entry name" value="LD_TPept_scaffold_dom"/>
</dbReference>
<evidence type="ECO:0000256" key="7">
    <source>
        <dbReference type="PROSITE-ProRule" id="PRU01373"/>
    </source>
</evidence>
<keyword evidence="10" id="KW-1185">Reference proteome</keyword>
<accession>A0ABP7U3F6</accession>
<dbReference type="PROSITE" id="PS52029">
    <property type="entry name" value="LD_TPASE"/>
    <property type="match status" value="1"/>
</dbReference>
<feature type="active site" description="Proton donor/acceptor" evidence="7">
    <location>
        <position position="342"/>
    </location>
</feature>
<dbReference type="Pfam" id="PF03734">
    <property type="entry name" value="YkuD"/>
    <property type="match status" value="1"/>
</dbReference>
<dbReference type="InterPro" id="IPR005490">
    <property type="entry name" value="LD_TPept_cat_dom"/>
</dbReference>
<gene>
    <name evidence="9" type="ORF">GCM10022409_20070</name>
</gene>
<evidence type="ECO:0000313" key="10">
    <source>
        <dbReference type="Proteomes" id="UP001501469"/>
    </source>
</evidence>
<dbReference type="InterPro" id="IPR052905">
    <property type="entry name" value="LD-transpeptidase_YkuD-like"/>
</dbReference>
<keyword evidence="5 7" id="KW-0573">Peptidoglycan synthesis</keyword>
<comment type="pathway">
    <text evidence="1 7">Cell wall biogenesis; peptidoglycan biosynthesis.</text>
</comment>
<evidence type="ECO:0000259" key="8">
    <source>
        <dbReference type="PROSITE" id="PS52029"/>
    </source>
</evidence>
<reference evidence="10" key="1">
    <citation type="journal article" date="2019" name="Int. J. Syst. Evol. Microbiol.">
        <title>The Global Catalogue of Microorganisms (GCM) 10K type strain sequencing project: providing services to taxonomists for standard genome sequencing and annotation.</title>
        <authorList>
            <consortium name="The Broad Institute Genomics Platform"/>
            <consortium name="The Broad Institute Genome Sequencing Center for Infectious Disease"/>
            <person name="Wu L."/>
            <person name="Ma J."/>
        </authorList>
    </citation>
    <scope>NUCLEOTIDE SEQUENCE [LARGE SCALE GENOMIC DNA]</scope>
    <source>
        <strain evidence="10">JCM 17225</strain>
    </source>
</reference>
<dbReference type="Gene3D" id="2.40.440.10">
    <property type="entry name" value="L,D-transpeptidase catalytic domain-like"/>
    <property type="match status" value="1"/>
</dbReference>
<dbReference type="CDD" id="cd16913">
    <property type="entry name" value="YkuD_like"/>
    <property type="match status" value="1"/>
</dbReference>
<comment type="caution">
    <text evidence="9">The sequence shown here is derived from an EMBL/GenBank/DDBJ whole genome shotgun (WGS) entry which is preliminary data.</text>
</comment>
<feature type="domain" description="L,D-TPase catalytic" evidence="8">
    <location>
        <begin position="210"/>
        <end position="385"/>
    </location>
</feature>
<organism evidence="9 10">
    <name type="scientific">Hymenobacter glaciei</name>
    <dbReference type="NCBI Taxonomy" id="877209"/>
    <lineage>
        <taxon>Bacteria</taxon>
        <taxon>Pseudomonadati</taxon>
        <taxon>Bacteroidota</taxon>
        <taxon>Cytophagia</taxon>
        <taxon>Cytophagales</taxon>
        <taxon>Hymenobacteraceae</taxon>
        <taxon>Hymenobacter</taxon>
    </lineage>
</organism>
<evidence type="ECO:0000256" key="4">
    <source>
        <dbReference type="ARBA" id="ARBA00022960"/>
    </source>
</evidence>
<keyword evidence="6 7" id="KW-0961">Cell wall biogenesis/degradation</keyword>
<evidence type="ECO:0000256" key="1">
    <source>
        <dbReference type="ARBA" id="ARBA00004752"/>
    </source>
</evidence>
<dbReference type="PANTHER" id="PTHR41533">
    <property type="entry name" value="L,D-TRANSPEPTIDASE HI_1667-RELATED"/>
    <property type="match status" value="1"/>
</dbReference>
<evidence type="ECO:0000313" key="9">
    <source>
        <dbReference type="EMBL" id="GAA4035404.1"/>
    </source>
</evidence>
<name>A0ABP7U3F6_9BACT</name>
<protein>
    <recommendedName>
        <fullName evidence="8">L,D-TPase catalytic domain-containing protein</fullName>
    </recommendedName>
</protein>
<evidence type="ECO:0000256" key="3">
    <source>
        <dbReference type="ARBA" id="ARBA00022679"/>
    </source>
</evidence>
<keyword evidence="4 7" id="KW-0133">Cell shape</keyword>
<sequence>MHPGPPTVAQLLRARFDSVTPGQSARSGQNHRAAAVQAFYKPVAIPAWLVGDSLSHPAQEVLALLARAWVYGLQPADYGVASLLSLRDSLAMPAPATARQLQLVRYEVSLTDAVLAFAHDLKHGRRHRVRQPAEAAAQLRAALAGGALSATLLASQPANPEYRQLQLALAQWLAQAPGPPDSVVAHHRLRFERIALNLERWRAEPIAESEYLLVNIPAFELLVMGHDTVKRRARVIVGKPATPTPTLRSRIKYFTLAPVWNVPYSIASQEMLPRLQDDPSFLAASDLAVYDGRHQRRNPRTIAWSEVTEQTFKYTIQQDAGPRNVLGNVVFHFPNPYLVYLHDTPERYLFAQANRALSHGCIRVERPRELAAWLLRREGNPTPLPTAAQARQSPPQEVLLRRPLPIFIRYATVTAENGHLRFFRDIYGQDQVLREALYCPK</sequence>
<keyword evidence="3" id="KW-0808">Transferase</keyword>
<dbReference type="SUPFAM" id="SSF141523">
    <property type="entry name" value="L,D-transpeptidase catalytic domain-like"/>
    <property type="match status" value="1"/>
</dbReference>
<proteinExistence type="inferred from homology"/>
<dbReference type="Pfam" id="PF20142">
    <property type="entry name" value="Scaffold"/>
    <property type="match status" value="1"/>
</dbReference>
<dbReference type="Proteomes" id="UP001501469">
    <property type="component" value="Unassembled WGS sequence"/>
</dbReference>